<organism evidence="1 2">
    <name type="scientific">Ruminococcus flavefaciens</name>
    <dbReference type="NCBI Taxonomy" id="1265"/>
    <lineage>
        <taxon>Bacteria</taxon>
        <taxon>Bacillati</taxon>
        <taxon>Bacillota</taxon>
        <taxon>Clostridia</taxon>
        <taxon>Eubacteriales</taxon>
        <taxon>Oscillospiraceae</taxon>
        <taxon>Ruminococcus</taxon>
    </lineage>
</organism>
<dbReference type="EMBL" id="FNWV01000004">
    <property type="protein sequence ID" value="SEH57596.1"/>
    <property type="molecule type" value="Genomic_DNA"/>
</dbReference>
<name>A0A1H6JD54_RUMFL</name>
<evidence type="ECO:0000313" key="1">
    <source>
        <dbReference type="EMBL" id="SEH57596.1"/>
    </source>
</evidence>
<proteinExistence type="predicted"/>
<dbReference type="Proteomes" id="UP000183190">
    <property type="component" value="Unassembled WGS sequence"/>
</dbReference>
<accession>A0A1H6JD54</accession>
<dbReference type="OrthoDB" id="1650869at2"/>
<reference evidence="1 2" key="1">
    <citation type="submission" date="2016-10" db="EMBL/GenBank/DDBJ databases">
        <authorList>
            <person name="de Groot N.N."/>
        </authorList>
    </citation>
    <scope>NUCLEOTIDE SEQUENCE [LARGE SCALE GENOMIC DNA]</scope>
    <source>
        <strain evidence="1 2">YAD2003</strain>
    </source>
</reference>
<dbReference type="InterPro" id="IPR045507">
    <property type="entry name" value="DUF6483"/>
</dbReference>
<evidence type="ECO:0000313" key="2">
    <source>
        <dbReference type="Proteomes" id="UP000183190"/>
    </source>
</evidence>
<protein>
    <submittedName>
        <fullName evidence="1">Uncharacterized protein</fullName>
    </submittedName>
</protein>
<gene>
    <name evidence="1" type="ORF">SAMN02910265_01573</name>
</gene>
<sequence>MFEQDYIMRQIKEMTAIIAKIMFGVNDRKSFYMLQEAERQKVYSLVTQVKNGEPKEAVLELDRLTDNNTKENMMIGLEFYAQLSDMDEEYFIKSGYSFGNLRDDFENFTKKFGMDQMTELYFGKDDDNE</sequence>
<dbReference type="AlphaFoldDB" id="A0A1H6JD54"/>
<dbReference type="RefSeq" id="WP_074716100.1">
    <property type="nucleotide sequence ID" value="NZ_FNWV01000004.1"/>
</dbReference>
<dbReference type="Pfam" id="PF20092">
    <property type="entry name" value="DUF6483"/>
    <property type="match status" value="1"/>
</dbReference>